<feature type="signal peptide" evidence="2">
    <location>
        <begin position="1"/>
        <end position="22"/>
    </location>
</feature>
<evidence type="ECO:0000256" key="1">
    <source>
        <dbReference type="SAM" id="Phobius"/>
    </source>
</evidence>
<dbReference type="RefSeq" id="XP_007692028.1">
    <property type="nucleotide sequence ID" value="XM_007693838.1"/>
</dbReference>
<dbReference type="HOGENOM" id="CLU_1717553_0_0_1"/>
<feature type="transmembrane region" description="Helical" evidence="1">
    <location>
        <begin position="64"/>
        <end position="84"/>
    </location>
</feature>
<protein>
    <submittedName>
        <fullName evidence="3">Uncharacterized protein</fullName>
    </submittedName>
</protein>
<keyword evidence="4" id="KW-1185">Reference proteome</keyword>
<dbReference type="AlphaFoldDB" id="W6Z1D3"/>
<proteinExistence type="predicted"/>
<dbReference type="KEGG" id="bor:COCMIDRAFT_8852"/>
<dbReference type="OrthoDB" id="10628536at2759"/>
<evidence type="ECO:0000256" key="2">
    <source>
        <dbReference type="SAM" id="SignalP"/>
    </source>
</evidence>
<evidence type="ECO:0000313" key="3">
    <source>
        <dbReference type="EMBL" id="EUC41459.1"/>
    </source>
</evidence>
<sequence>MKTMKRLLFVFFVLLLVSGVKAPLQKGYVVVREDIAQEAVTAIKMMVEEMAKIESNVRPVLPSWVMAAMLLSPLWLPVGIWLAARAVVLWDKTIRDALADPDRHGWFLRAILLVDRNLLWQSTREDGALAAAQVDAAAARAETAAARAETAAA</sequence>
<accession>W6Z1D3</accession>
<name>W6Z1D3_COCMI</name>
<evidence type="ECO:0000313" key="4">
    <source>
        <dbReference type="Proteomes" id="UP000054032"/>
    </source>
</evidence>
<dbReference type="Proteomes" id="UP000054032">
    <property type="component" value="Unassembled WGS sequence"/>
</dbReference>
<feature type="non-terminal residue" evidence="3">
    <location>
        <position position="153"/>
    </location>
</feature>
<keyword evidence="1" id="KW-1133">Transmembrane helix</keyword>
<keyword evidence="1" id="KW-0812">Transmembrane</keyword>
<reference evidence="3 4" key="1">
    <citation type="journal article" date="2013" name="PLoS Genet.">
        <title>Comparative genome structure, secondary metabolite, and effector coding capacity across Cochliobolus pathogens.</title>
        <authorList>
            <person name="Condon B.J."/>
            <person name="Leng Y."/>
            <person name="Wu D."/>
            <person name="Bushley K.E."/>
            <person name="Ohm R.A."/>
            <person name="Otillar R."/>
            <person name="Martin J."/>
            <person name="Schackwitz W."/>
            <person name="Grimwood J."/>
            <person name="MohdZainudin N."/>
            <person name="Xue C."/>
            <person name="Wang R."/>
            <person name="Manning V.A."/>
            <person name="Dhillon B."/>
            <person name="Tu Z.J."/>
            <person name="Steffenson B.J."/>
            <person name="Salamov A."/>
            <person name="Sun H."/>
            <person name="Lowry S."/>
            <person name="LaButti K."/>
            <person name="Han J."/>
            <person name="Copeland A."/>
            <person name="Lindquist E."/>
            <person name="Barry K."/>
            <person name="Schmutz J."/>
            <person name="Baker S.E."/>
            <person name="Ciuffetti L.M."/>
            <person name="Grigoriev I.V."/>
            <person name="Zhong S."/>
            <person name="Turgeon B.G."/>
        </authorList>
    </citation>
    <scope>NUCLEOTIDE SEQUENCE [LARGE SCALE GENOMIC DNA]</scope>
    <source>
        <strain evidence="3 4">ATCC 44560</strain>
    </source>
</reference>
<dbReference type="EMBL" id="KI964102">
    <property type="protein sequence ID" value="EUC41459.1"/>
    <property type="molecule type" value="Genomic_DNA"/>
</dbReference>
<gene>
    <name evidence="3" type="ORF">COCMIDRAFT_8852</name>
</gene>
<dbReference type="GeneID" id="19127286"/>
<feature type="chain" id="PRO_5004886355" evidence="2">
    <location>
        <begin position="23"/>
        <end position="153"/>
    </location>
</feature>
<organism evidence="3 4">
    <name type="scientific">Bipolaris oryzae ATCC 44560</name>
    <dbReference type="NCBI Taxonomy" id="930090"/>
    <lineage>
        <taxon>Eukaryota</taxon>
        <taxon>Fungi</taxon>
        <taxon>Dikarya</taxon>
        <taxon>Ascomycota</taxon>
        <taxon>Pezizomycotina</taxon>
        <taxon>Dothideomycetes</taxon>
        <taxon>Pleosporomycetidae</taxon>
        <taxon>Pleosporales</taxon>
        <taxon>Pleosporineae</taxon>
        <taxon>Pleosporaceae</taxon>
        <taxon>Bipolaris</taxon>
    </lineage>
</organism>
<keyword evidence="2" id="KW-0732">Signal</keyword>
<keyword evidence="1" id="KW-0472">Membrane</keyword>